<sequence>MLFSCENHVEEALEEALEDEGLPPDFEILPPEVRTSKKCFFCHEQATYQVTPRS</sequence>
<dbReference type="AlphaFoldDB" id="A0A323TR10"/>
<name>A0A323TR10_9BACI</name>
<dbReference type="NCBIfam" id="TIGR04129">
    <property type="entry name" value="CxxH_BA5709"/>
    <property type="match status" value="1"/>
</dbReference>
<dbReference type="InterPro" id="IPR025626">
    <property type="entry name" value="YyzF"/>
</dbReference>
<dbReference type="Pfam" id="PF14116">
    <property type="entry name" value="YyzF"/>
    <property type="match status" value="1"/>
</dbReference>
<dbReference type="OrthoDB" id="1652387at2"/>
<reference evidence="1 2" key="1">
    <citation type="submission" date="2017-10" db="EMBL/GenBank/DDBJ databases">
        <title>Bacillus sp. nov., a halophilic bacterium isolated from a Keqin Lake.</title>
        <authorList>
            <person name="Wang H."/>
        </authorList>
    </citation>
    <scope>NUCLEOTIDE SEQUENCE [LARGE SCALE GENOMIC DNA]</scope>
    <source>
        <strain evidence="1 2">KQ-12</strain>
    </source>
</reference>
<dbReference type="Proteomes" id="UP000248214">
    <property type="component" value="Unassembled WGS sequence"/>
</dbReference>
<accession>A0A323TR10</accession>
<dbReference type="EMBL" id="PDOD01000006">
    <property type="protein sequence ID" value="PYZ91765.1"/>
    <property type="molecule type" value="Genomic_DNA"/>
</dbReference>
<organism evidence="1 2">
    <name type="scientific">Salipaludibacillus keqinensis</name>
    <dbReference type="NCBI Taxonomy" id="2045207"/>
    <lineage>
        <taxon>Bacteria</taxon>
        <taxon>Bacillati</taxon>
        <taxon>Bacillota</taxon>
        <taxon>Bacilli</taxon>
        <taxon>Bacillales</taxon>
        <taxon>Bacillaceae</taxon>
    </lineage>
</organism>
<evidence type="ECO:0000313" key="1">
    <source>
        <dbReference type="EMBL" id="PYZ91765.1"/>
    </source>
</evidence>
<proteinExistence type="predicted"/>
<gene>
    <name evidence="1" type="ORF">CR194_19275</name>
</gene>
<keyword evidence="2" id="KW-1185">Reference proteome</keyword>
<evidence type="ECO:0000313" key="2">
    <source>
        <dbReference type="Proteomes" id="UP000248214"/>
    </source>
</evidence>
<protein>
    <submittedName>
        <fullName evidence="1">CxxH/CxxC protein</fullName>
    </submittedName>
</protein>
<comment type="caution">
    <text evidence="1">The sequence shown here is derived from an EMBL/GenBank/DDBJ whole genome shotgun (WGS) entry which is preliminary data.</text>
</comment>
<dbReference type="RefSeq" id="WP_110612129.1">
    <property type="nucleotide sequence ID" value="NZ_PDOD01000006.1"/>
</dbReference>